<dbReference type="Proteomes" id="UP000762676">
    <property type="component" value="Unassembled WGS sequence"/>
</dbReference>
<dbReference type="InterPro" id="IPR031312">
    <property type="entry name" value="Na/sul_symport_CS"/>
</dbReference>
<keyword evidence="6 8" id="KW-0472">Membrane</keyword>
<evidence type="ECO:0000313" key="10">
    <source>
        <dbReference type="Proteomes" id="UP000762676"/>
    </source>
</evidence>
<evidence type="ECO:0000256" key="5">
    <source>
        <dbReference type="ARBA" id="ARBA00022989"/>
    </source>
</evidence>
<gene>
    <name evidence="9" type="ORF">ElyMa_005587500</name>
</gene>
<dbReference type="EMBL" id="BMAT01011153">
    <property type="protein sequence ID" value="GFR67609.1"/>
    <property type="molecule type" value="Genomic_DNA"/>
</dbReference>
<organism evidence="9 10">
    <name type="scientific">Elysia marginata</name>
    <dbReference type="NCBI Taxonomy" id="1093978"/>
    <lineage>
        <taxon>Eukaryota</taxon>
        <taxon>Metazoa</taxon>
        <taxon>Spiralia</taxon>
        <taxon>Lophotrochozoa</taxon>
        <taxon>Mollusca</taxon>
        <taxon>Gastropoda</taxon>
        <taxon>Heterobranchia</taxon>
        <taxon>Euthyneura</taxon>
        <taxon>Panpulmonata</taxon>
        <taxon>Sacoglossa</taxon>
        <taxon>Placobranchoidea</taxon>
        <taxon>Plakobranchidae</taxon>
        <taxon>Elysia</taxon>
    </lineage>
</organism>
<keyword evidence="10" id="KW-1185">Reference proteome</keyword>
<proteinExistence type="inferred from homology"/>
<evidence type="ECO:0000256" key="8">
    <source>
        <dbReference type="SAM" id="Phobius"/>
    </source>
</evidence>
<feature type="region of interest" description="Disordered" evidence="7">
    <location>
        <begin position="151"/>
        <end position="171"/>
    </location>
</feature>
<dbReference type="AlphaFoldDB" id="A0AAV4F3K7"/>
<dbReference type="GO" id="GO:0005886">
    <property type="term" value="C:plasma membrane"/>
    <property type="evidence" value="ECO:0007669"/>
    <property type="project" value="TreeGrafter"/>
</dbReference>
<reference evidence="9 10" key="1">
    <citation type="journal article" date="2021" name="Elife">
        <title>Chloroplast acquisition without the gene transfer in kleptoplastic sea slugs, Plakobranchus ocellatus.</title>
        <authorList>
            <person name="Maeda T."/>
            <person name="Takahashi S."/>
            <person name="Yoshida T."/>
            <person name="Shimamura S."/>
            <person name="Takaki Y."/>
            <person name="Nagai Y."/>
            <person name="Toyoda A."/>
            <person name="Suzuki Y."/>
            <person name="Arimoto A."/>
            <person name="Ishii H."/>
            <person name="Satoh N."/>
            <person name="Nishiyama T."/>
            <person name="Hasebe M."/>
            <person name="Maruyama T."/>
            <person name="Minagawa J."/>
            <person name="Obokata J."/>
            <person name="Shigenobu S."/>
        </authorList>
    </citation>
    <scope>NUCLEOTIDE SEQUENCE [LARGE SCALE GENOMIC DNA]</scope>
</reference>
<feature type="transmembrane region" description="Helical" evidence="8">
    <location>
        <begin position="27"/>
        <end position="48"/>
    </location>
</feature>
<evidence type="ECO:0000256" key="7">
    <source>
        <dbReference type="SAM" id="MobiDB-lite"/>
    </source>
</evidence>
<accession>A0AAV4F3K7</accession>
<evidence type="ECO:0000256" key="2">
    <source>
        <dbReference type="ARBA" id="ARBA00006772"/>
    </source>
</evidence>
<dbReference type="Pfam" id="PF00939">
    <property type="entry name" value="Na_sulph_symp"/>
    <property type="match status" value="1"/>
</dbReference>
<evidence type="ECO:0000256" key="1">
    <source>
        <dbReference type="ARBA" id="ARBA00004141"/>
    </source>
</evidence>
<comment type="subcellular location">
    <subcellularLocation>
        <location evidence="1">Membrane</location>
        <topology evidence="1">Multi-pass membrane protein</topology>
    </subcellularLocation>
</comment>
<comment type="similarity">
    <text evidence="2">Belongs to the SLC13A/DASS transporter (TC 2.A.47) family. NADC subfamily.</text>
</comment>
<dbReference type="GO" id="GO:0015141">
    <property type="term" value="F:succinate transmembrane transporter activity"/>
    <property type="evidence" value="ECO:0007669"/>
    <property type="project" value="UniProtKB-ARBA"/>
</dbReference>
<keyword evidence="4 8" id="KW-0812">Transmembrane</keyword>
<evidence type="ECO:0000313" key="9">
    <source>
        <dbReference type="EMBL" id="GFR67609.1"/>
    </source>
</evidence>
<dbReference type="PROSITE" id="PS01271">
    <property type="entry name" value="NA_SULFATE"/>
    <property type="match status" value="1"/>
</dbReference>
<evidence type="ECO:0000256" key="6">
    <source>
        <dbReference type="ARBA" id="ARBA00023136"/>
    </source>
</evidence>
<feature type="transmembrane region" description="Helical" evidence="8">
    <location>
        <begin position="127"/>
        <end position="146"/>
    </location>
</feature>
<dbReference type="InterPro" id="IPR001898">
    <property type="entry name" value="SLC13A/DASS"/>
</dbReference>
<protein>
    <submittedName>
        <fullName evidence="9">Solute carrier family 13 member 2-like</fullName>
    </submittedName>
</protein>
<name>A0AAV4F3K7_9GAST</name>
<evidence type="ECO:0000256" key="3">
    <source>
        <dbReference type="ARBA" id="ARBA00022448"/>
    </source>
</evidence>
<comment type="caution">
    <text evidence="9">The sequence shown here is derived from an EMBL/GenBank/DDBJ whole genome shotgun (WGS) entry which is preliminary data.</text>
</comment>
<keyword evidence="5 8" id="KW-1133">Transmembrane helix</keyword>
<sequence>MLATHCIITIISSSLYKEAKTDNPVNFANWLALGVPMSVTLVLALWLWMQLYMEGLGCLKFWKRDTTNYDKVKVVLRREYVSLGSMSYAEKSVAICFVIMALLWITRKPGFIPGWGDLFKPKYVGDSTPAILISIVLFILPAKAPWRTCDKVAREEQQSGDEEEPSGQREVETGYGKLLDWTTVNNRLSWNVLLLMGGGFALATGCERSGLSAWVSSNLSGLSDLPTWTVTLLLSVTIAHVTEVTSNSATTTLFVPIVGQTAIGMGVNPLTFMIAVTIASSLAFMLPVATPPNAIVFASGYLKITDMFLFVVPGLIPSSSFSYREQSSDLEVHGSSLGQAG</sequence>
<feature type="transmembrane region" description="Helical" evidence="8">
    <location>
        <begin position="295"/>
        <end position="316"/>
    </location>
</feature>
<keyword evidence="3" id="KW-0813">Transport</keyword>
<dbReference type="PANTHER" id="PTHR10283">
    <property type="entry name" value="SOLUTE CARRIER FAMILY 13 MEMBER"/>
    <property type="match status" value="1"/>
</dbReference>
<evidence type="ECO:0000256" key="4">
    <source>
        <dbReference type="ARBA" id="ARBA00022692"/>
    </source>
</evidence>
<dbReference type="PANTHER" id="PTHR10283:SF82">
    <property type="entry name" value="SOLUTE CARRIER FAMILY 13 MEMBER 2"/>
    <property type="match status" value="1"/>
</dbReference>